<dbReference type="GO" id="GO:0045892">
    <property type="term" value="P:negative regulation of DNA-templated transcription"/>
    <property type="evidence" value="ECO:0007669"/>
    <property type="project" value="TreeGrafter"/>
</dbReference>
<dbReference type="InterPro" id="IPR005471">
    <property type="entry name" value="Tscrpt_reg_IclR_N"/>
</dbReference>
<keyword evidence="3" id="KW-0804">Transcription</keyword>
<name>A0A1W2AA88_9MICO</name>
<feature type="domain" description="HTH iclR-type" evidence="4">
    <location>
        <begin position="4"/>
        <end position="65"/>
    </location>
</feature>
<keyword evidence="2 6" id="KW-0238">DNA-binding</keyword>
<dbReference type="PANTHER" id="PTHR30136">
    <property type="entry name" value="HELIX-TURN-HELIX TRANSCRIPTIONAL REGULATOR, ICLR FAMILY"/>
    <property type="match status" value="1"/>
</dbReference>
<evidence type="ECO:0000259" key="4">
    <source>
        <dbReference type="PROSITE" id="PS51077"/>
    </source>
</evidence>
<gene>
    <name evidence="6" type="ORF">SAMN06296429_105180</name>
</gene>
<dbReference type="EMBL" id="FWXN01000005">
    <property type="protein sequence ID" value="SMC57392.1"/>
    <property type="molecule type" value="Genomic_DNA"/>
</dbReference>
<evidence type="ECO:0000313" key="6">
    <source>
        <dbReference type="EMBL" id="SMC57392.1"/>
    </source>
</evidence>
<evidence type="ECO:0000259" key="5">
    <source>
        <dbReference type="PROSITE" id="PS51078"/>
    </source>
</evidence>
<dbReference type="Pfam" id="PF09339">
    <property type="entry name" value="HTH_IclR"/>
    <property type="match status" value="1"/>
</dbReference>
<dbReference type="SMART" id="SM00346">
    <property type="entry name" value="HTH_ICLR"/>
    <property type="match status" value="1"/>
</dbReference>
<proteinExistence type="predicted"/>
<dbReference type="GO" id="GO:0003700">
    <property type="term" value="F:DNA-binding transcription factor activity"/>
    <property type="evidence" value="ECO:0007669"/>
    <property type="project" value="TreeGrafter"/>
</dbReference>
<dbReference type="RefSeq" id="WP_084450603.1">
    <property type="nucleotide sequence ID" value="NZ_FWXN01000005.1"/>
</dbReference>
<dbReference type="SUPFAM" id="SSF55781">
    <property type="entry name" value="GAF domain-like"/>
    <property type="match status" value="1"/>
</dbReference>
<dbReference type="InterPro" id="IPR050707">
    <property type="entry name" value="HTH_MetabolicPath_Reg"/>
</dbReference>
<feature type="domain" description="IclR-ED" evidence="5">
    <location>
        <begin position="59"/>
        <end position="223"/>
    </location>
</feature>
<reference evidence="6 7" key="1">
    <citation type="submission" date="2017-04" db="EMBL/GenBank/DDBJ databases">
        <authorList>
            <person name="Afonso C.L."/>
            <person name="Miller P.J."/>
            <person name="Scott M.A."/>
            <person name="Spackman E."/>
            <person name="Goraichik I."/>
            <person name="Dimitrov K.M."/>
            <person name="Suarez D.L."/>
            <person name="Swayne D.E."/>
        </authorList>
    </citation>
    <scope>NUCLEOTIDE SEQUENCE [LARGE SCALE GENOMIC DNA]</scope>
    <source>
        <strain evidence="6 7">CGMCC 1.12511</strain>
    </source>
</reference>
<evidence type="ECO:0000256" key="3">
    <source>
        <dbReference type="ARBA" id="ARBA00023163"/>
    </source>
</evidence>
<accession>A0A1W2AA88</accession>
<dbReference type="PROSITE" id="PS51078">
    <property type="entry name" value="ICLR_ED"/>
    <property type="match status" value="1"/>
</dbReference>
<dbReference type="Proteomes" id="UP000192634">
    <property type="component" value="Unassembled WGS sequence"/>
</dbReference>
<dbReference type="Gene3D" id="3.30.450.40">
    <property type="match status" value="1"/>
</dbReference>
<organism evidence="6 7">
    <name type="scientific">Janibacter indicus</name>
    <dbReference type="NCBI Taxonomy" id="857417"/>
    <lineage>
        <taxon>Bacteria</taxon>
        <taxon>Bacillati</taxon>
        <taxon>Actinomycetota</taxon>
        <taxon>Actinomycetes</taxon>
        <taxon>Micrococcales</taxon>
        <taxon>Intrasporangiaceae</taxon>
        <taxon>Janibacter</taxon>
    </lineage>
</organism>
<dbReference type="InterPro" id="IPR014757">
    <property type="entry name" value="Tscrpt_reg_IclR_C"/>
</dbReference>
<dbReference type="PROSITE" id="PS51077">
    <property type="entry name" value="HTH_ICLR"/>
    <property type="match status" value="1"/>
</dbReference>
<dbReference type="OrthoDB" id="156285at2"/>
<evidence type="ECO:0000313" key="7">
    <source>
        <dbReference type="Proteomes" id="UP000192634"/>
    </source>
</evidence>
<dbReference type="InterPro" id="IPR036390">
    <property type="entry name" value="WH_DNA-bd_sf"/>
</dbReference>
<keyword evidence="1" id="KW-0805">Transcription regulation</keyword>
<protein>
    <submittedName>
        <fullName evidence="6">DNA-binding transcriptional regulator, IclR family</fullName>
    </submittedName>
</protein>
<dbReference type="PANTHER" id="PTHR30136:SF24">
    <property type="entry name" value="HTH-TYPE TRANSCRIPTIONAL REPRESSOR ALLR"/>
    <property type="match status" value="1"/>
</dbReference>
<sequence>MSTLQTLDRGLEAMDVVARRTDGISPAALADELGVHRAGSYRILATLEQRHLVTKGADGRYRLGSGALAYAGRFMSQYRLAAQPIVQELADQSGCTAFVSIADGDESVAIAVAEPSVRGAIGISYQIGTRHPLSSGADGIAILAQRPPRPDDPEAVQTARADGHALSDGQIQPGALGLAIGTGSIADDVEGAVGVIRLGRPGDLDVATLLPFVQHAREAVTHL</sequence>
<evidence type="ECO:0000256" key="1">
    <source>
        <dbReference type="ARBA" id="ARBA00023015"/>
    </source>
</evidence>
<dbReference type="InterPro" id="IPR029016">
    <property type="entry name" value="GAF-like_dom_sf"/>
</dbReference>
<dbReference type="Gene3D" id="1.10.10.10">
    <property type="entry name" value="Winged helix-like DNA-binding domain superfamily/Winged helix DNA-binding domain"/>
    <property type="match status" value="1"/>
</dbReference>
<evidence type="ECO:0000256" key="2">
    <source>
        <dbReference type="ARBA" id="ARBA00023125"/>
    </source>
</evidence>
<dbReference type="SUPFAM" id="SSF46785">
    <property type="entry name" value="Winged helix' DNA-binding domain"/>
    <property type="match status" value="1"/>
</dbReference>
<dbReference type="AlphaFoldDB" id="A0A1W2AA88"/>
<dbReference type="InterPro" id="IPR036388">
    <property type="entry name" value="WH-like_DNA-bd_sf"/>
</dbReference>
<dbReference type="GO" id="GO:0003677">
    <property type="term" value="F:DNA binding"/>
    <property type="evidence" value="ECO:0007669"/>
    <property type="project" value="UniProtKB-KW"/>
</dbReference>